<evidence type="ECO:0008006" key="5">
    <source>
        <dbReference type="Google" id="ProtNLM"/>
    </source>
</evidence>
<proteinExistence type="predicted"/>
<name>A0A370PAM4_ASPPH</name>
<reference evidence="3 4" key="1">
    <citation type="submission" date="2018-07" db="EMBL/GenBank/DDBJ databases">
        <title>Section-level genome sequencing of Aspergillus section Nigri to investigate inter- and intra-species variation.</title>
        <authorList>
            <consortium name="DOE Joint Genome Institute"/>
            <person name="Vesth T.C."/>
            <person name="Nybo J.L."/>
            <person name="Theobald S."/>
            <person name="Frisvad J.C."/>
            <person name="Larsen T.O."/>
            <person name="Nielsen K.F."/>
            <person name="Hoof J.B."/>
            <person name="Brandl J."/>
            <person name="Salamov A."/>
            <person name="Riley R."/>
            <person name="Gladden J.M."/>
            <person name="Phatale P."/>
            <person name="Nielsen M.T."/>
            <person name="Lyhne E.K."/>
            <person name="Kogle M.E."/>
            <person name="Strasser K."/>
            <person name="McDonnell E."/>
            <person name="Barry K."/>
            <person name="Clum A."/>
            <person name="Chen C."/>
            <person name="Nolan M."/>
            <person name="Sandor L."/>
            <person name="Kuo A."/>
            <person name="Lipzen A."/>
            <person name="Hainaut M."/>
            <person name="Drula E."/>
            <person name="Tsang A."/>
            <person name="Magnuson J.K."/>
            <person name="Henrissat B."/>
            <person name="Wiebenga A."/>
            <person name="Simmons B.A."/>
            <person name="Makela M.R."/>
            <person name="De vries R.P."/>
            <person name="Grigoriev I.V."/>
            <person name="Mortensen U.H."/>
            <person name="Baker S.E."/>
            <person name="Andersen M.R."/>
        </authorList>
    </citation>
    <scope>NUCLEOTIDE SEQUENCE [LARGE SCALE GENOMIC DNA]</scope>
    <source>
        <strain evidence="3 4">ATCC 13157</strain>
    </source>
</reference>
<evidence type="ECO:0000313" key="3">
    <source>
        <dbReference type="EMBL" id="RDK39236.1"/>
    </source>
</evidence>
<feature type="region of interest" description="Disordered" evidence="1">
    <location>
        <begin position="17"/>
        <end position="43"/>
    </location>
</feature>
<dbReference type="EMBL" id="KZ851861">
    <property type="protein sequence ID" value="RDK39236.1"/>
    <property type="molecule type" value="Genomic_DNA"/>
</dbReference>
<feature type="compositionally biased region" description="Polar residues" evidence="1">
    <location>
        <begin position="33"/>
        <end position="43"/>
    </location>
</feature>
<dbReference type="AlphaFoldDB" id="A0A370PAM4"/>
<keyword evidence="4" id="KW-1185">Reference proteome</keyword>
<gene>
    <name evidence="3" type="ORF">M752DRAFT_268856</name>
</gene>
<protein>
    <recommendedName>
        <fullName evidence="5">Apple domain-containing protein</fullName>
    </recommendedName>
</protein>
<keyword evidence="2" id="KW-1133">Transmembrane helix</keyword>
<dbReference type="Proteomes" id="UP000254937">
    <property type="component" value="Unassembled WGS sequence"/>
</dbReference>
<feature type="region of interest" description="Disordered" evidence="1">
    <location>
        <begin position="79"/>
        <end position="116"/>
    </location>
</feature>
<evidence type="ECO:0000313" key="4">
    <source>
        <dbReference type="Proteomes" id="UP000254937"/>
    </source>
</evidence>
<sequence length="224" mass="23634">MPFYNNLYPTFSFSTSSPPVLAEPGAGLDTKQETNVGEGSSSGRRTLCGLRRRYFFLGIIVALIVIAAAVGGGVGGSLASRKNSSSSTTNTWATPTTTTTTSTSTSTSTNETCPASNGTTITVQGIEYTRLCGIDLCSSTNGCTEMTISDDTLKDFTTESLVKCIQQCESYNDIITGSECQGVSWDANAPASSNHTHRCFLKNATSIRKSAPDGWTIMSAVRIA</sequence>
<keyword evidence="2" id="KW-0812">Transmembrane</keyword>
<evidence type="ECO:0000256" key="2">
    <source>
        <dbReference type="SAM" id="Phobius"/>
    </source>
</evidence>
<evidence type="ECO:0000256" key="1">
    <source>
        <dbReference type="SAM" id="MobiDB-lite"/>
    </source>
</evidence>
<accession>A0A370PAM4</accession>
<feature type="compositionally biased region" description="Low complexity" evidence="1">
    <location>
        <begin position="83"/>
        <end position="112"/>
    </location>
</feature>
<feature type="transmembrane region" description="Helical" evidence="2">
    <location>
        <begin position="54"/>
        <end position="79"/>
    </location>
</feature>
<keyword evidence="2" id="KW-0472">Membrane</keyword>
<organism evidence="3 4">
    <name type="scientific">Aspergillus phoenicis ATCC 13157</name>
    <dbReference type="NCBI Taxonomy" id="1353007"/>
    <lineage>
        <taxon>Eukaryota</taxon>
        <taxon>Fungi</taxon>
        <taxon>Dikarya</taxon>
        <taxon>Ascomycota</taxon>
        <taxon>Pezizomycotina</taxon>
        <taxon>Eurotiomycetes</taxon>
        <taxon>Eurotiomycetidae</taxon>
        <taxon>Eurotiales</taxon>
        <taxon>Aspergillaceae</taxon>
        <taxon>Aspergillus</taxon>
    </lineage>
</organism>